<gene>
    <name evidence="4" type="ORF">CAMP_LOCUS4321</name>
</gene>
<accession>A0A9P1MVE8</accession>
<dbReference type="InterPro" id="IPR016186">
    <property type="entry name" value="C-type_lectin-like/link_sf"/>
</dbReference>
<dbReference type="Gene3D" id="3.10.100.10">
    <property type="entry name" value="Mannose-Binding Protein A, subunit A"/>
    <property type="match status" value="1"/>
</dbReference>
<dbReference type="OrthoDB" id="5853226at2759"/>
<protein>
    <recommendedName>
        <fullName evidence="3">C-type lectin domain-containing protein</fullName>
    </recommendedName>
</protein>
<comment type="caution">
    <text evidence="4">The sequence shown here is derived from an EMBL/GenBank/DDBJ whole genome shotgun (WGS) entry which is preliminary data.</text>
</comment>
<dbReference type="SMART" id="SM00034">
    <property type="entry name" value="CLECT"/>
    <property type="match status" value="1"/>
</dbReference>
<sequence length="402" mass="46047">MKQILMVFLLVGFVVSQFKSTTSTTTTKKQGWVRSKVTRFQEFVGIRRKSTTESTPRSRKTTVSRSFIDRVLGRTKTTTTHIPRHSITTTVSPTTRFFDRFTRRKTTVTITTSTIIPTTIPFTSSTRSSFFDRVLGKFRPTITPIPSHFHPINDDGFVTTTTQIVTTTDKSIFSRIFDKIKSAFQNEKVQKYGKKAIEKLSPMVLKKVKDYFANRNKKTEDGNGNRNDKDKNFHGFNSFFSTDEEFPTQLQNFEGNTQRDLKELKAKVERLEKLVEGLQSTILKDWNTTESGSRFKLFEERKNWDEAEKTCQSFGGHLVVVDNDNRNNYVKELLKSSSQTADFAWIGMKTKTTTQTSTFTNFASENPIDGCAVIDKTGVWAIRSCVQLRPFICQIIKIDVNI</sequence>
<dbReference type="SUPFAM" id="SSF56436">
    <property type="entry name" value="C-type lectin-like"/>
    <property type="match status" value="1"/>
</dbReference>
<dbReference type="AlphaFoldDB" id="A0A9P1MVE8"/>
<feature type="coiled-coil region" evidence="1">
    <location>
        <begin position="254"/>
        <end position="281"/>
    </location>
</feature>
<feature type="signal peptide" evidence="2">
    <location>
        <begin position="1"/>
        <end position="16"/>
    </location>
</feature>
<dbReference type="Pfam" id="PF00059">
    <property type="entry name" value="Lectin_C"/>
    <property type="match status" value="1"/>
</dbReference>
<keyword evidence="5" id="KW-1185">Reference proteome</keyword>
<name>A0A9P1MVE8_9PELO</name>
<dbReference type="InterPro" id="IPR050111">
    <property type="entry name" value="C-type_lectin/snaclec_domain"/>
</dbReference>
<evidence type="ECO:0000313" key="5">
    <source>
        <dbReference type="Proteomes" id="UP001152747"/>
    </source>
</evidence>
<evidence type="ECO:0000259" key="3">
    <source>
        <dbReference type="PROSITE" id="PS50041"/>
    </source>
</evidence>
<dbReference type="Proteomes" id="UP001152747">
    <property type="component" value="Unassembled WGS sequence"/>
</dbReference>
<dbReference type="PROSITE" id="PS50041">
    <property type="entry name" value="C_TYPE_LECTIN_2"/>
    <property type="match status" value="1"/>
</dbReference>
<evidence type="ECO:0000256" key="2">
    <source>
        <dbReference type="SAM" id="SignalP"/>
    </source>
</evidence>
<dbReference type="PANTHER" id="PTHR22803">
    <property type="entry name" value="MANNOSE, PHOSPHOLIPASE, LECTIN RECEPTOR RELATED"/>
    <property type="match status" value="1"/>
</dbReference>
<dbReference type="EMBL" id="CANHGI010000002">
    <property type="protein sequence ID" value="CAI5441684.1"/>
    <property type="molecule type" value="Genomic_DNA"/>
</dbReference>
<organism evidence="4 5">
    <name type="scientific">Caenorhabditis angaria</name>
    <dbReference type="NCBI Taxonomy" id="860376"/>
    <lineage>
        <taxon>Eukaryota</taxon>
        <taxon>Metazoa</taxon>
        <taxon>Ecdysozoa</taxon>
        <taxon>Nematoda</taxon>
        <taxon>Chromadorea</taxon>
        <taxon>Rhabditida</taxon>
        <taxon>Rhabditina</taxon>
        <taxon>Rhabditomorpha</taxon>
        <taxon>Rhabditoidea</taxon>
        <taxon>Rhabditidae</taxon>
        <taxon>Peloderinae</taxon>
        <taxon>Caenorhabditis</taxon>
    </lineage>
</organism>
<dbReference type="CDD" id="cd00037">
    <property type="entry name" value="CLECT"/>
    <property type="match status" value="1"/>
</dbReference>
<dbReference type="InterPro" id="IPR001304">
    <property type="entry name" value="C-type_lectin-like"/>
</dbReference>
<keyword evidence="2" id="KW-0732">Signal</keyword>
<proteinExistence type="predicted"/>
<keyword evidence="1" id="KW-0175">Coiled coil</keyword>
<reference evidence="4" key="1">
    <citation type="submission" date="2022-11" db="EMBL/GenBank/DDBJ databases">
        <authorList>
            <person name="Kikuchi T."/>
        </authorList>
    </citation>
    <scope>NUCLEOTIDE SEQUENCE</scope>
    <source>
        <strain evidence="4">PS1010</strain>
    </source>
</reference>
<dbReference type="InterPro" id="IPR016187">
    <property type="entry name" value="CTDL_fold"/>
</dbReference>
<evidence type="ECO:0000256" key="1">
    <source>
        <dbReference type="SAM" id="Coils"/>
    </source>
</evidence>
<feature type="chain" id="PRO_5040490131" description="C-type lectin domain-containing protein" evidence="2">
    <location>
        <begin position="17"/>
        <end position="402"/>
    </location>
</feature>
<evidence type="ECO:0000313" key="4">
    <source>
        <dbReference type="EMBL" id="CAI5441684.1"/>
    </source>
</evidence>
<feature type="domain" description="C-type lectin" evidence="3">
    <location>
        <begin position="290"/>
        <end position="394"/>
    </location>
</feature>